<evidence type="ECO:0000313" key="2">
    <source>
        <dbReference type="Proteomes" id="UP001341840"/>
    </source>
</evidence>
<dbReference type="PANTHER" id="PTHR15131:SF3">
    <property type="entry name" value="SNRNA-ACTIVATING PROTEIN COMPLEX SUBUNIT 1"/>
    <property type="match status" value="1"/>
</dbReference>
<comment type="caution">
    <text evidence="1">The sequence shown here is derived from an EMBL/GenBank/DDBJ whole genome shotgun (WGS) entry which is preliminary data.</text>
</comment>
<dbReference type="InterPro" id="IPR019188">
    <property type="entry name" value="SNAPC1"/>
</dbReference>
<organism evidence="1 2">
    <name type="scientific">Stylosanthes scabra</name>
    <dbReference type="NCBI Taxonomy" id="79078"/>
    <lineage>
        <taxon>Eukaryota</taxon>
        <taxon>Viridiplantae</taxon>
        <taxon>Streptophyta</taxon>
        <taxon>Embryophyta</taxon>
        <taxon>Tracheophyta</taxon>
        <taxon>Spermatophyta</taxon>
        <taxon>Magnoliopsida</taxon>
        <taxon>eudicotyledons</taxon>
        <taxon>Gunneridae</taxon>
        <taxon>Pentapetalae</taxon>
        <taxon>rosids</taxon>
        <taxon>fabids</taxon>
        <taxon>Fabales</taxon>
        <taxon>Fabaceae</taxon>
        <taxon>Papilionoideae</taxon>
        <taxon>50 kb inversion clade</taxon>
        <taxon>dalbergioids sensu lato</taxon>
        <taxon>Dalbergieae</taxon>
        <taxon>Pterocarpus clade</taxon>
        <taxon>Stylosanthes</taxon>
    </lineage>
</organism>
<gene>
    <name evidence="1" type="ORF">PIB30_016172</name>
</gene>
<protein>
    <submittedName>
        <fullName evidence="1">Uncharacterized protein</fullName>
    </submittedName>
</protein>
<dbReference type="PANTHER" id="PTHR15131">
    <property type="entry name" value="SMALL NUCLEAR RNA ACTIVATING COMPLEX, POLYPEPTIDE 1"/>
    <property type="match status" value="1"/>
</dbReference>
<reference evidence="1 2" key="1">
    <citation type="journal article" date="2023" name="Plants (Basel)">
        <title>Bridging the Gap: Combining Genomics and Transcriptomics Approaches to Understand Stylosanthes scabra, an Orphan Legume from the Brazilian Caatinga.</title>
        <authorList>
            <person name="Ferreira-Neto J.R.C."/>
            <person name="da Silva M.D."/>
            <person name="Binneck E."/>
            <person name="de Melo N.F."/>
            <person name="da Silva R.H."/>
            <person name="de Melo A.L.T.M."/>
            <person name="Pandolfi V."/>
            <person name="Bustamante F.O."/>
            <person name="Brasileiro-Vidal A.C."/>
            <person name="Benko-Iseppon A.M."/>
        </authorList>
    </citation>
    <scope>NUCLEOTIDE SEQUENCE [LARGE SCALE GENOMIC DNA]</scope>
    <source>
        <tissue evidence="1">Leaves</tissue>
    </source>
</reference>
<dbReference type="Proteomes" id="UP001341840">
    <property type="component" value="Unassembled WGS sequence"/>
</dbReference>
<dbReference type="EMBL" id="JASCZI010120874">
    <property type="protein sequence ID" value="MED6156626.1"/>
    <property type="molecule type" value="Genomic_DNA"/>
</dbReference>
<accession>A0ABU6U8X5</accession>
<dbReference type="Pfam" id="PF09808">
    <property type="entry name" value="SNAPC1"/>
    <property type="match status" value="1"/>
</dbReference>
<sequence length="281" mass="32291">MNIDSFKRDIDELIGEFTQNESTTLADMKRVWLSKKFSYIYESSPSTNLAFFMQSLYAQCIGYMCRTSLSHRLGGLYCLYCLYETQPFKPPFKVYLSLGEVKKLKTLVVDAKANDVKVVPPLVKRMLDRNMFLFGAVDLTEDSVTETVNELQQLQDARIKLAYEKLFNSTPIDNYVHMDLGMEVDLAKLQKMSTEYAQAKNVAIAEASNVLDVTNIKHLSEDKELIGDVVKKIADDWNDQKEKFYKQTGFGEDEMYEHELQQLLLKDNDNDEDNEAQSGED</sequence>
<proteinExistence type="predicted"/>
<name>A0ABU6U8X5_9FABA</name>
<evidence type="ECO:0000313" key="1">
    <source>
        <dbReference type="EMBL" id="MED6156626.1"/>
    </source>
</evidence>
<keyword evidence="2" id="KW-1185">Reference proteome</keyword>